<dbReference type="InterPro" id="IPR011035">
    <property type="entry name" value="Ribosomal_bL25/Gln-tRNA_synth"/>
</dbReference>
<keyword evidence="3 5" id="KW-0689">Ribosomal protein</keyword>
<dbReference type="CDD" id="cd00495">
    <property type="entry name" value="Ribosomal_L25_TL5_CTC"/>
    <property type="match status" value="1"/>
</dbReference>
<comment type="function">
    <text evidence="5">This is one of the proteins that binds to the 5S RNA in the ribosome where it forms part of the central protuberance.</text>
</comment>
<evidence type="ECO:0000256" key="2">
    <source>
        <dbReference type="ARBA" id="ARBA00022884"/>
    </source>
</evidence>
<organism evidence="8 9">
    <name type="scientific">Viridibacillus soli</name>
    <dbReference type="NCBI Taxonomy" id="2798301"/>
    <lineage>
        <taxon>Bacteria</taxon>
        <taxon>Bacillati</taxon>
        <taxon>Bacillota</taxon>
        <taxon>Bacilli</taxon>
        <taxon>Bacillales</taxon>
        <taxon>Caryophanaceae</taxon>
        <taxon>Viridibacillus</taxon>
    </lineage>
</organism>
<dbReference type="Pfam" id="PF01386">
    <property type="entry name" value="Ribosomal_L25p"/>
    <property type="match status" value="1"/>
</dbReference>
<dbReference type="InterPro" id="IPR001021">
    <property type="entry name" value="Ribosomal_bL25_long"/>
</dbReference>
<keyword evidence="1 5" id="KW-0699">rRNA-binding</keyword>
<dbReference type="InterPro" id="IPR029751">
    <property type="entry name" value="Ribosomal_L25_dom"/>
</dbReference>
<feature type="domain" description="Large ribosomal subunit protein bL25 beta" evidence="7">
    <location>
        <begin position="100"/>
        <end position="181"/>
    </location>
</feature>
<feature type="domain" description="Large ribosomal subunit protein bL25 L25" evidence="6">
    <location>
        <begin position="6"/>
        <end position="91"/>
    </location>
</feature>
<dbReference type="Gene3D" id="2.40.240.10">
    <property type="entry name" value="Ribosomal Protein L25, Chain P"/>
    <property type="match status" value="1"/>
</dbReference>
<gene>
    <name evidence="5" type="primary">rplY</name>
    <name evidence="5" type="synonym">ctc</name>
    <name evidence="8" type="ORF">JFL43_19080</name>
</gene>
<dbReference type="InterPro" id="IPR037121">
    <property type="entry name" value="Ribosomal_bL25_C"/>
</dbReference>
<evidence type="ECO:0000313" key="9">
    <source>
        <dbReference type="Proteomes" id="UP000618943"/>
    </source>
</evidence>
<evidence type="ECO:0000256" key="5">
    <source>
        <dbReference type="HAMAP-Rule" id="MF_01334"/>
    </source>
</evidence>
<sequence length="203" mass="21669">MSTVVHAKKREVGHRSVLTELRQVGFVPAVVYGCKTESTPIAINARDYEKTLREDGKNSVVTLELDGKKINAVLNAAQKCALKGTLVHLDFLAVNMSDALEVSVPVSITGDSVGVREGGVLHQPNREVILKVKPSDIPESIEIDISALEIGGTLAVSDIRSVSTFKILDTDDLLLVTISAPIVEAESAKVDEEASIEANNAAK</sequence>
<accession>A0ABS1HBZ0</accession>
<dbReference type="PANTHER" id="PTHR33284:SF1">
    <property type="entry name" value="RIBOSOMAL PROTEIN L25_GLN-TRNA SYNTHETASE, ANTI-CODON-BINDING DOMAIN-CONTAINING PROTEIN"/>
    <property type="match status" value="1"/>
</dbReference>
<dbReference type="Proteomes" id="UP000618943">
    <property type="component" value="Unassembled WGS sequence"/>
</dbReference>
<dbReference type="GO" id="GO:0005840">
    <property type="term" value="C:ribosome"/>
    <property type="evidence" value="ECO:0007669"/>
    <property type="project" value="UniProtKB-KW"/>
</dbReference>
<protein>
    <recommendedName>
        <fullName evidence="5">Large ribosomal subunit protein bL25</fullName>
    </recommendedName>
    <alternativeName>
        <fullName evidence="5">General stress protein CTC</fullName>
    </alternativeName>
</protein>
<dbReference type="EMBL" id="JAEOAH010000044">
    <property type="protein sequence ID" value="MBK3496922.1"/>
    <property type="molecule type" value="Genomic_DNA"/>
</dbReference>
<dbReference type="PANTHER" id="PTHR33284">
    <property type="entry name" value="RIBOSOMAL PROTEIN L25/GLN-TRNA SYNTHETASE, ANTI-CODON-BINDING DOMAIN-CONTAINING PROTEIN"/>
    <property type="match status" value="1"/>
</dbReference>
<dbReference type="HAMAP" id="MF_01334">
    <property type="entry name" value="Ribosomal_bL25_CTC"/>
    <property type="match status" value="1"/>
</dbReference>
<dbReference type="InterPro" id="IPR020057">
    <property type="entry name" value="Ribosomal_bL25_b-dom"/>
</dbReference>
<evidence type="ECO:0000259" key="6">
    <source>
        <dbReference type="Pfam" id="PF01386"/>
    </source>
</evidence>
<reference evidence="8 9" key="1">
    <citation type="submission" date="2020-12" db="EMBL/GenBank/DDBJ databases">
        <title>YIM B01967 draft genome.</title>
        <authorList>
            <person name="Yan X."/>
        </authorList>
    </citation>
    <scope>NUCLEOTIDE SEQUENCE [LARGE SCALE GENOMIC DNA]</scope>
    <source>
        <strain evidence="8 9">YIM B01967</strain>
    </source>
</reference>
<dbReference type="SUPFAM" id="SSF50715">
    <property type="entry name" value="Ribosomal protein L25-like"/>
    <property type="match status" value="1"/>
</dbReference>
<keyword evidence="4 5" id="KW-0687">Ribonucleoprotein</keyword>
<dbReference type="RefSeq" id="WP_200750253.1">
    <property type="nucleotide sequence ID" value="NZ_JAEOAH010000044.1"/>
</dbReference>
<dbReference type="InterPro" id="IPR020930">
    <property type="entry name" value="Ribosomal_uL5_bac-type"/>
</dbReference>
<dbReference type="InterPro" id="IPR020056">
    <property type="entry name" value="Rbsml_bL25/Gln-tRNA_synth_N"/>
</dbReference>
<dbReference type="NCBIfam" id="TIGR00731">
    <property type="entry name" value="bL25_bact_ctc"/>
    <property type="match status" value="1"/>
</dbReference>
<dbReference type="Pfam" id="PF14693">
    <property type="entry name" value="Ribosomal_TL5_C"/>
    <property type="match status" value="1"/>
</dbReference>
<evidence type="ECO:0000259" key="7">
    <source>
        <dbReference type="Pfam" id="PF14693"/>
    </source>
</evidence>
<proteinExistence type="inferred from homology"/>
<evidence type="ECO:0000313" key="8">
    <source>
        <dbReference type="EMBL" id="MBK3496922.1"/>
    </source>
</evidence>
<keyword evidence="9" id="KW-1185">Reference proteome</keyword>
<evidence type="ECO:0000256" key="1">
    <source>
        <dbReference type="ARBA" id="ARBA00022730"/>
    </source>
</evidence>
<comment type="subunit">
    <text evidence="5">Part of the 50S ribosomal subunit; part of the 5S rRNA/L5/L18/L25 subcomplex. Contacts the 5S rRNA. Binds to the 5S rRNA independently of L5 and L18.</text>
</comment>
<name>A0ABS1HBZ0_9BACL</name>
<comment type="caution">
    <text evidence="8">The sequence shown here is derived from an EMBL/GenBank/DDBJ whole genome shotgun (WGS) entry which is preliminary data.</text>
</comment>
<evidence type="ECO:0000256" key="4">
    <source>
        <dbReference type="ARBA" id="ARBA00023274"/>
    </source>
</evidence>
<comment type="similarity">
    <text evidence="5">Belongs to the bacterial ribosomal protein bL25 family. CTC subfamily.</text>
</comment>
<dbReference type="Gene3D" id="2.170.120.20">
    <property type="entry name" value="Ribosomal protein L25, beta domain"/>
    <property type="match status" value="1"/>
</dbReference>
<keyword evidence="2 5" id="KW-0694">RNA-binding</keyword>
<dbReference type="NCBIfam" id="NF004133">
    <property type="entry name" value="PRK05618.2-4"/>
    <property type="match status" value="1"/>
</dbReference>
<evidence type="ECO:0000256" key="3">
    <source>
        <dbReference type="ARBA" id="ARBA00022980"/>
    </source>
</evidence>